<evidence type="ECO:0000313" key="3">
    <source>
        <dbReference type="Proteomes" id="UP001356427"/>
    </source>
</evidence>
<sequence length="123" mass="13943">PACKEFAACALFSQLIRDVLFKSLLLWQLATLILLSMIKLCIAYVCLNSGRCEVNFPPCNAESKVLKNGERAMEQLNEKQLKTVETQLKELFPQSQQEGDLLKTHVFLLKMKLLLGISLERTT</sequence>
<name>A0AAN8MPQ4_9TELE</name>
<accession>A0AAN8MPQ4</accession>
<proteinExistence type="predicted"/>
<evidence type="ECO:0000313" key="2">
    <source>
        <dbReference type="EMBL" id="KAK6328390.1"/>
    </source>
</evidence>
<evidence type="ECO:0000256" key="1">
    <source>
        <dbReference type="SAM" id="Phobius"/>
    </source>
</evidence>
<organism evidence="2 3">
    <name type="scientific">Coregonus suidteri</name>
    <dbReference type="NCBI Taxonomy" id="861788"/>
    <lineage>
        <taxon>Eukaryota</taxon>
        <taxon>Metazoa</taxon>
        <taxon>Chordata</taxon>
        <taxon>Craniata</taxon>
        <taxon>Vertebrata</taxon>
        <taxon>Euteleostomi</taxon>
        <taxon>Actinopterygii</taxon>
        <taxon>Neopterygii</taxon>
        <taxon>Teleostei</taxon>
        <taxon>Protacanthopterygii</taxon>
        <taxon>Salmoniformes</taxon>
        <taxon>Salmonidae</taxon>
        <taxon>Coregoninae</taxon>
        <taxon>Coregonus</taxon>
    </lineage>
</organism>
<keyword evidence="1" id="KW-1133">Transmembrane helix</keyword>
<keyword evidence="1" id="KW-0812">Transmembrane</keyword>
<feature type="transmembrane region" description="Helical" evidence="1">
    <location>
        <begin position="25"/>
        <end position="47"/>
    </location>
</feature>
<dbReference type="EMBL" id="JAGTTL010000001">
    <property type="protein sequence ID" value="KAK6328390.1"/>
    <property type="molecule type" value="Genomic_DNA"/>
</dbReference>
<reference evidence="2 3" key="1">
    <citation type="submission" date="2021-04" db="EMBL/GenBank/DDBJ databases">
        <authorList>
            <person name="De Guttry C."/>
            <person name="Zahm M."/>
            <person name="Klopp C."/>
            <person name="Cabau C."/>
            <person name="Louis A."/>
            <person name="Berthelot C."/>
            <person name="Parey E."/>
            <person name="Roest Crollius H."/>
            <person name="Montfort J."/>
            <person name="Robinson-Rechavi M."/>
            <person name="Bucao C."/>
            <person name="Bouchez O."/>
            <person name="Gislard M."/>
            <person name="Lluch J."/>
            <person name="Milhes M."/>
            <person name="Lampietro C."/>
            <person name="Lopez Roques C."/>
            <person name="Donnadieu C."/>
            <person name="Braasch I."/>
            <person name="Desvignes T."/>
            <person name="Postlethwait J."/>
            <person name="Bobe J."/>
            <person name="Wedekind C."/>
            <person name="Guiguen Y."/>
        </authorList>
    </citation>
    <scope>NUCLEOTIDE SEQUENCE [LARGE SCALE GENOMIC DNA]</scope>
    <source>
        <strain evidence="2">Cs_M1</strain>
        <tissue evidence="2">Blood</tissue>
    </source>
</reference>
<protein>
    <submittedName>
        <fullName evidence="2">Uncharacterized protein</fullName>
    </submittedName>
</protein>
<keyword evidence="3" id="KW-1185">Reference proteome</keyword>
<feature type="non-terminal residue" evidence="2">
    <location>
        <position position="1"/>
    </location>
</feature>
<dbReference type="Proteomes" id="UP001356427">
    <property type="component" value="Unassembled WGS sequence"/>
</dbReference>
<dbReference type="AlphaFoldDB" id="A0AAN8MPQ4"/>
<comment type="caution">
    <text evidence="2">The sequence shown here is derived from an EMBL/GenBank/DDBJ whole genome shotgun (WGS) entry which is preliminary data.</text>
</comment>
<gene>
    <name evidence="2" type="ORF">J4Q44_G00003680</name>
</gene>
<keyword evidence="1" id="KW-0472">Membrane</keyword>